<feature type="region of interest" description="Disordered" evidence="1">
    <location>
        <begin position="1"/>
        <end position="165"/>
    </location>
</feature>
<name>A0A9P4R7X5_9PLEO</name>
<proteinExistence type="predicted"/>
<feature type="compositionally biased region" description="Polar residues" evidence="1">
    <location>
        <begin position="1"/>
        <end position="15"/>
    </location>
</feature>
<sequence length="165" mass="17916">MDQSSLSKQGSSNTPLAIIKKEGGNTKRKRAQSVGATISSPKRPALSPRIPPNLQAKLDPTAVAPQQQASGNKSSSDKISGRESKDQLEEESEDDSNDESEEESEDDDSNDESEEKSKDDSNDEFEEESKGDSGYDSDNPLDSNEGPLKTKHGLIIRSKGKLFVF</sequence>
<feature type="compositionally biased region" description="Basic residues" evidence="1">
    <location>
        <begin position="149"/>
        <end position="165"/>
    </location>
</feature>
<evidence type="ECO:0000256" key="1">
    <source>
        <dbReference type="SAM" id="MobiDB-lite"/>
    </source>
</evidence>
<keyword evidence="3" id="KW-1185">Reference proteome</keyword>
<feature type="compositionally biased region" description="Basic and acidic residues" evidence="1">
    <location>
        <begin position="75"/>
        <end position="87"/>
    </location>
</feature>
<feature type="compositionally biased region" description="Acidic residues" evidence="1">
    <location>
        <begin position="88"/>
        <end position="114"/>
    </location>
</feature>
<comment type="caution">
    <text evidence="2">The sequence shown here is derived from an EMBL/GenBank/DDBJ whole genome shotgun (WGS) entry which is preliminary data.</text>
</comment>
<evidence type="ECO:0000313" key="2">
    <source>
        <dbReference type="EMBL" id="KAF2738111.1"/>
    </source>
</evidence>
<dbReference type="EMBL" id="ML996111">
    <property type="protein sequence ID" value="KAF2738111.1"/>
    <property type="molecule type" value="Genomic_DNA"/>
</dbReference>
<protein>
    <submittedName>
        <fullName evidence="2">Uncharacterized protein</fullName>
    </submittedName>
</protein>
<evidence type="ECO:0000313" key="3">
    <source>
        <dbReference type="Proteomes" id="UP000799444"/>
    </source>
</evidence>
<dbReference type="Proteomes" id="UP000799444">
    <property type="component" value="Unassembled WGS sequence"/>
</dbReference>
<reference evidence="2" key="1">
    <citation type="journal article" date="2020" name="Stud. Mycol.">
        <title>101 Dothideomycetes genomes: a test case for predicting lifestyles and emergence of pathogens.</title>
        <authorList>
            <person name="Haridas S."/>
            <person name="Albert R."/>
            <person name="Binder M."/>
            <person name="Bloem J."/>
            <person name="Labutti K."/>
            <person name="Salamov A."/>
            <person name="Andreopoulos B."/>
            <person name="Baker S."/>
            <person name="Barry K."/>
            <person name="Bills G."/>
            <person name="Bluhm B."/>
            <person name="Cannon C."/>
            <person name="Castanera R."/>
            <person name="Culley D."/>
            <person name="Daum C."/>
            <person name="Ezra D."/>
            <person name="Gonzalez J."/>
            <person name="Henrissat B."/>
            <person name="Kuo A."/>
            <person name="Liang C."/>
            <person name="Lipzen A."/>
            <person name="Lutzoni F."/>
            <person name="Magnuson J."/>
            <person name="Mondo S."/>
            <person name="Nolan M."/>
            <person name="Ohm R."/>
            <person name="Pangilinan J."/>
            <person name="Park H.-J."/>
            <person name="Ramirez L."/>
            <person name="Alfaro M."/>
            <person name="Sun H."/>
            <person name="Tritt A."/>
            <person name="Yoshinaga Y."/>
            <person name="Zwiers L.-H."/>
            <person name="Turgeon B."/>
            <person name="Goodwin S."/>
            <person name="Spatafora J."/>
            <person name="Crous P."/>
            <person name="Grigoriev I."/>
        </authorList>
    </citation>
    <scope>NUCLEOTIDE SEQUENCE</scope>
    <source>
        <strain evidence="2">CBS 125425</strain>
    </source>
</reference>
<feature type="compositionally biased region" description="Polar residues" evidence="1">
    <location>
        <begin position="64"/>
        <end position="74"/>
    </location>
</feature>
<organism evidence="2 3">
    <name type="scientific">Polyplosphaeria fusca</name>
    <dbReference type="NCBI Taxonomy" id="682080"/>
    <lineage>
        <taxon>Eukaryota</taxon>
        <taxon>Fungi</taxon>
        <taxon>Dikarya</taxon>
        <taxon>Ascomycota</taxon>
        <taxon>Pezizomycotina</taxon>
        <taxon>Dothideomycetes</taxon>
        <taxon>Pleosporomycetidae</taxon>
        <taxon>Pleosporales</taxon>
        <taxon>Tetraplosphaeriaceae</taxon>
        <taxon>Polyplosphaeria</taxon>
    </lineage>
</organism>
<dbReference type="AlphaFoldDB" id="A0A9P4R7X5"/>
<gene>
    <name evidence="2" type="ORF">EJ04DRAFT_509794</name>
</gene>
<accession>A0A9P4R7X5</accession>